<proteinExistence type="predicted"/>
<keyword evidence="2" id="KW-1185">Reference proteome</keyword>
<gene>
    <name evidence="1" type="ORF">MFP26_03635</name>
</gene>
<name>A0ABT0MPQ1_9GAMM</name>
<reference evidence="1 2" key="1">
    <citation type="submission" date="2022-02" db="EMBL/GenBank/DDBJ databases">
        <title>Description of Brenneria tiliae sp. nov. isolated from symptomatic Tilia x moltkei and Tilia x europaea trees in the UK.</title>
        <authorList>
            <person name="Kile H."/>
        </authorList>
    </citation>
    <scope>NUCLEOTIDE SEQUENCE [LARGE SCALE GENOMIC DNA]</scope>
    <source>
        <strain evidence="1 2">MC1SB4.1</strain>
    </source>
</reference>
<organism evidence="1 2">
    <name type="scientific">Brenneria tiliae</name>
    <dbReference type="NCBI Taxonomy" id="2914984"/>
    <lineage>
        <taxon>Bacteria</taxon>
        <taxon>Pseudomonadati</taxon>
        <taxon>Pseudomonadota</taxon>
        <taxon>Gammaproteobacteria</taxon>
        <taxon>Enterobacterales</taxon>
        <taxon>Pectobacteriaceae</taxon>
        <taxon>Brenneria</taxon>
    </lineage>
</organism>
<dbReference type="Proteomes" id="UP001203069">
    <property type="component" value="Unassembled WGS sequence"/>
</dbReference>
<evidence type="ECO:0000313" key="1">
    <source>
        <dbReference type="EMBL" id="MCL2891792.1"/>
    </source>
</evidence>
<protein>
    <submittedName>
        <fullName evidence="1">Type II toxin-antitoxin system YafO family toxin</fullName>
    </submittedName>
</protein>
<dbReference type="Pfam" id="PF13957">
    <property type="entry name" value="YafO_toxin"/>
    <property type="match status" value="1"/>
</dbReference>
<evidence type="ECO:0000313" key="2">
    <source>
        <dbReference type="Proteomes" id="UP001203069"/>
    </source>
</evidence>
<dbReference type="RefSeq" id="WP_249230809.1">
    <property type="nucleotide sequence ID" value="NZ_JAKPBZ010000104.1"/>
</dbReference>
<comment type="caution">
    <text evidence="1">The sequence shown here is derived from an EMBL/GenBank/DDBJ whole genome shotgun (WGS) entry which is preliminary data.</text>
</comment>
<sequence>MATVSVHLNVEHPTIAKQYASALQEWMNSKVLPPFFGSEGQWEDSRKLCDSHVFKMHIRIPGEPPWSEGVPQAARKSNSYLVYARHWLNPDSFQVISIMTPNAHELARTSFLAELERRAEQFQNT</sequence>
<dbReference type="EMBL" id="JAKPBZ010000104">
    <property type="protein sequence ID" value="MCL2891792.1"/>
    <property type="molecule type" value="Genomic_DNA"/>
</dbReference>
<dbReference type="InterPro" id="IPR020353">
    <property type="entry name" value="Toxin_YafO"/>
</dbReference>
<accession>A0ABT0MPQ1</accession>